<dbReference type="Pfam" id="PF01979">
    <property type="entry name" value="Amidohydro_1"/>
    <property type="match status" value="1"/>
</dbReference>
<dbReference type="GO" id="GO:0046872">
    <property type="term" value="F:metal ion binding"/>
    <property type="evidence" value="ECO:0007669"/>
    <property type="project" value="UniProtKB-KW"/>
</dbReference>
<keyword evidence="3 5" id="KW-0378">Hydrolase</keyword>
<protein>
    <submittedName>
        <fullName evidence="10">N-acetylglucosamine-6-phosphate deacetylase</fullName>
        <ecNumber evidence="10">3.5.1.25</ecNumber>
    </submittedName>
</protein>
<dbReference type="PANTHER" id="PTHR11113">
    <property type="entry name" value="N-ACETYLGLUCOSAMINE-6-PHOSPHATE DEACETYLASE"/>
    <property type="match status" value="1"/>
</dbReference>
<proteinExistence type="inferred from homology"/>
<evidence type="ECO:0000256" key="7">
    <source>
        <dbReference type="PIRSR" id="PIRSR038994-2"/>
    </source>
</evidence>
<dbReference type="NCBIfam" id="TIGR00221">
    <property type="entry name" value="nagA"/>
    <property type="match status" value="1"/>
</dbReference>
<dbReference type="InterPro" id="IPR032466">
    <property type="entry name" value="Metal_Hydrolase"/>
</dbReference>
<feature type="domain" description="Amidohydrolase-related" evidence="9">
    <location>
        <begin position="41"/>
        <end position="359"/>
    </location>
</feature>
<feature type="binding site" evidence="8">
    <location>
        <position position="177"/>
    </location>
    <ligand>
        <name>Zn(2+)</name>
        <dbReference type="ChEBI" id="CHEBI:29105"/>
    </ligand>
</feature>
<feature type="binding site" evidence="8">
    <location>
        <position position="114"/>
    </location>
    <ligand>
        <name>Zn(2+)</name>
        <dbReference type="ChEBI" id="CHEBI:29105"/>
    </ligand>
</feature>
<dbReference type="InterPro" id="IPR011059">
    <property type="entry name" value="Metal-dep_hydrolase_composite"/>
</dbReference>
<accession>A0A4Z0VYE3</accession>
<evidence type="ECO:0000313" key="10">
    <source>
        <dbReference type="EMBL" id="TGG87793.1"/>
    </source>
</evidence>
<dbReference type="AlphaFoldDB" id="A0A4Z0VYE3"/>
<dbReference type="OrthoDB" id="9776488at2"/>
<evidence type="ECO:0000256" key="1">
    <source>
        <dbReference type="ARBA" id="ARBA00010716"/>
    </source>
</evidence>
<dbReference type="PIRSF" id="PIRSF038994">
    <property type="entry name" value="NagA"/>
    <property type="match status" value="1"/>
</dbReference>
<evidence type="ECO:0000256" key="2">
    <source>
        <dbReference type="ARBA" id="ARBA00022723"/>
    </source>
</evidence>
<dbReference type="CDD" id="cd00854">
    <property type="entry name" value="NagA"/>
    <property type="match status" value="1"/>
</dbReference>
<feature type="binding site" evidence="8">
    <location>
        <position position="198"/>
    </location>
    <ligand>
        <name>Zn(2+)</name>
        <dbReference type="ChEBI" id="CHEBI:29105"/>
    </ligand>
</feature>
<name>A0A4Z0VYE3_9BACT</name>
<reference evidence="10 11" key="1">
    <citation type="submission" date="2019-04" db="EMBL/GenBank/DDBJ databases">
        <title>Draft genome sequence data and analysis of a Fermenting Bacterium, Geotoga petraea strain HO-Geo1, isolated from heavy-oil petroleum reservoir in Russia.</title>
        <authorList>
            <person name="Grouzdev D.S."/>
            <person name="Semenova E.M."/>
            <person name="Sokolova D.S."/>
            <person name="Tourova T.P."/>
            <person name="Poltaraus A.B."/>
            <person name="Nazina T.N."/>
        </authorList>
    </citation>
    <scope>NUCLEOTIDE SEQUENCE [LARGE SCALE GENOMIC DNA]</scope>
    <source>
        <strain evidence="10 11">HO-Geo1</strain>
    </source>
</reference>
<feature type="binding site" evidence="7">
    <location>
        <begin position="288"/>
        <end position="290"/>
    </location>
    <ligand>
        <name>substrate</name>
    </ligand>
</feature>
<dbReference type="SUPFAM" id="SSF51556">
    <property type="entry name" value="Metallo-dependent hydrolases"/>
    <property type="match status" value="1"/>
</dbReference>
<feature type="binding site" evidence="7">
    <location>
        <position position="232"/>
    </location>
    <ligand>
        <name>substrate</name>
    </ligand>
</feature>
<evidence type="ECO:0000256" key="6">
    <source>
        <dbReference type="PIRSR" id="PIRSR038994-1"/>
    </source>
</evidence>
<dbReference type="Gene3D" id="3.20.20.140">
    <property type="entry name" value="Metal-dependent hydrolases"/>
    <property type="match status" value="1"/>
</dbReference>
<keyword evidence="4 5" id="KW-0119">Carbohydrate metabolism</keyword>
<keyword evidence="2 8" id="KW-0479">Metal-binding</keyword>
<dbReference type="PANTHER" id="PTHR11113:SF14">
    <property type="entry name" value="N-ACETYLGLUCOSAMINE-6-PHOSPHATE DEACETYLASE"/>
    <property type="match status" value="1"/>
</dbReference>
<sequence>MIIKNGLIVDPIDGEYTGNIEIKNEKIIKIEKTNSKNYEHIIMPGFVDVHTHALKKIDTMKASKLEFIQWAEMNFQYGVTSFLPSTVSASTEQIKKVLENMGETVLSIEGIHLEGPFINPDKKGAQNGDYIRNPSLEELKEITPEKVKIMTMAPERKNFFESLEYLNEKNIKVSIGHSTANYDLLKKSFDKGAKRITHYPNALSPLHHRELGGTGSALYLDFNLELISDGVHCTPEFVDLTYKIKGPEKIILITDSMEAAGLEDGKYDLGGLDVFVEDGVARLKSGNIAGSTLLFDQGVRNFQKYTKASLKNVAKVSSYNALQELGITDKGRIKEKYIANLVILNEKLEVQKTIFQGKTMYEKK</sequence>
<dbReference type="GO" id="GO:0008448">
    <property type="term" value="F:N-acetylglucosamine-6-phosphate deacetylase activity"/>
    <property type="evidence" value="ECO:0007669"/>
    <property type="project" value="UniProtKB-EC"/>
</dbReference>
<dbReference type="EMBL" id="SRME01000003">
    <property type="protein sequence ID" value="TGG87793.1"/>
    <property type="molecule type" value="Genomic_DNA"/>
</dbReference>
<comment type="similarity">
    <text evidence="1 5">Belongs to the metallo-dependent hydrolases superfamily. NagA family.</text>
</comment>
<feature type="active site" description="Proton donor/acceptor" evidence="6">
    <location>
        <position position="255"/>
    </location>
</feature>
<feature type="binding site" evidence="7">
    <location>
        <begin position="201"/>
        <end position="202"/>
    </location>
    <ligand>
        <name>substrate</name>
    </ligand>
</feature>
<comment type="caution">
    <text evidence="10">The sequence shown here is derived from an EMBL/GenBank/DDBJ whole genome shotgun (WGS) entry which is preliminary data.</text>
</comment>
<evidence type="ECO:0000256" key="4">
    <source>
        <dbReference type="ARBA" id="ARBA00023277"/>
    </source>
</evidence>
<dbReference type="Proteomes" id="UP000297288">
    <property type="component" value="Unassembled WGS sequence"/>
</dbReference>
<evidence type="ECO:0000256" key="8">
    <source>
        <dbReference type="PIRSR" id="PIRSR038994-3"/>
    </source>
</evidence>
<dbReference type="InterPro" id="IPR006680">
    <property type="entry name" value="Amidohydro-rel"/>
</dbReference>
<dbReference type="EC" id="3.5.1.25" evidence="10"/>
<dbReference type="GO" id="GO:0006046">
    <property type="term" value="P:N-acetylglucosamine catabolic process"/>
    <property type="evidence" value="ECO:0007669"/>
    <property type="project" value="TreeGrafter"/>
</dbReference>
<dbReference type="RefSeq" id="WP_135402801.1">
    <property type="nucleotide sequence ID" value="NZ_SRME01000003.1"/>
</dbReference>
<dbReference type="Gene3D" id="2.30.40.10">
    <property type="entry name" value="Urease, subunit C, domain 1"/>
    <property type="match status" value="1"/>
</dbReference>
<comment type="cofactor">
    <cofactor evidence="8">
        <name>a divalent metal cation</name>
        <dbReference type="ChEBI" id="CHEBI:60240"/>
    </cofactor>
    <text evidence="8">Binds 1 divalent metal cation per subunit.</text>
</comment>
<dbReference type="SUPFAM" id="SSF51338">
    <property type="entry name" value="Composite domain of metallo-dependent hydrolases"/>
    <property type="match status" value="1"/>
</dbReference>
<evidence type="ECO:0000313" key="11">
    <source>
        <dbReference type="Proteomes" id="UP000297288"/>
    </source>
</evidence>
<evidence type="ECO:0000256" key="3">
    <source>
        <dbReference type="ARBA" id="ARBA00022801"/>
    </source>
</evidence>
<evidence type="ECO:0000259" key="9">
    <source>
        <dbReference type="Pfam" id="PF01979"/>
    </source>
</evidence>
<organism evidence="10 11">
    <name type="scientific">Geotoga petraea</name>
    <dbReference type="NCBI Taxonomy" id="28234"/>
    <lineage>
        <taxon>Bacteria</taxon>
        <taxon>Thermotogati</taxon>
        <taxon>Thermotogota</taxon>
        <taxon>Thermotogae</taxon>
        <taxon>Petrotogales</taxon>
        <taxon>Petrotogaceae</taxon>
        <taxon>Geotoga</taxon>
    </lineage>
</organism>
<dbReference type="InterPro" id="IPR003764">
    <property type="entry name" value="GlcNAc_6-P_deAcase"/>
</dbReference>
<feature type="binding site" evidence="7">
    <location>
        <position position="209"/>
    </location>
    <ligand>
        <name>substrate</name>
    </ligand>
</feature>
<gene>
    <name evidence="10" type="primary">nagA</name>
    <name evidence="10" type="ORF">E4650_05460</name>
</gene>
<feature type="binding site" evidence="7">
    <location>
        <position position="125"/>
    </location>
    <ligand>
        <name>substrate</name>
    </ligand>
</feature>
<evidence type="ECO:0000256" key="5">
    <source>
        <dbReference type="PIRNR" id="PIRNR038994"/>
    </source>
</evidence>